<protein>
    <submittedName>
        <fullName evidence="2">Uncharacterized protein</fullName>
    </submittedName>
</protein>
<comment type="caution">
    <text evidence="2">The sequence shown here is derived from an EMBL/GenBank/DDBJ whole genome shotgun (WGS) entry which is preliminary data.</text>
</comment>
<evidence type="ECO:0000313" key="2">
    <source>
        <dbReference type="EMBL" id="MUG45501.1"/>
    </source>
</evidence>
<name>A0A7X2Z0U0_9BACL</name>
<sequence>MKNHAKFTAEIAKGISIKETNVEVKLLIPLKSAQEHLVFLSSNQGEKINVFLGDPQAALDFGEDEDAMYQKYTGRYVTTDSSGVVTKVEKPDGEEEDENQQQLFEAGLEQGDDEPDEYEQELLNAMDQQNNSDIPDWMQDESTSDQEMDFGEQSEQNGEPSHEAAVDSETVPEVDKKQLEEFILKEQPMFEDIPFDFPQFLKRRKEEGKTWIEIAKEAGVPSSQINSKYVVYKKRVTKMMKDGGAA</sequence>
<evidence type="ECO:0000256" key="1">
    <source>
        <dbReference type="SAM" id="MobiDB-lite"/>
    </source>
</evidence>
<gene>
    <name evidence="2" type="ORF">GNP95_10925</name>
</gene>
<dbReference type="Proteomes" id="UP000447876">
    <property type="component" value="Unassembled WGS sequence"/>
</dbReference>
<organism evidence="2 3">
    <name type="scientific">Paenibacillus woosongensis</name>
    <dbReference type="NCBI Taxonomy" id="307580"/>
    <lineage>
        <taxon>Bacteria</taxon>
        <taxon>Bacillati</taxon>
        <taxon>Bacillota</taxon>
        <taxon>Bacilli</taxon>
        <taxon>Bacillales</taxon>
        <taxon>Paenibacillaceae</taxon>
        <taxon>Paenibacillus</taxon>
    </lineage>
</organism>
<evidence type="ECO:0000313" key="3">
    <source>
        <dbReference type="Proteomes" id="UP000447876"/>
    </source>
</evidence>
<dbReference type="OrthoDB" id="2654617at2"/>
<reference evidence="2 3" key="1">
    <citation type="submission" date="2019-11" db="EMBL/GenBank/DDBJ databases">
        <title>Draft genome sequences of five Paenibacillus species of dairy origin.</title>
        <authorList>
            <person name="Olajide A.M."/>
            <person name="Chen S."/>
            <person name="Lapointe G."/>
        </authorList>
    </citation>
    <scope>NUCLEOTIDE SEQUENCE [LARGE SCALE GENOMIC DNA]</scope>
    <source>
        <strain evidence="2 3">12CR55</strain>
    </source>
</reference>
<accession>A0A7X2Z0U0</accession>
<dbReference type="EMBL" id="WNZW01000003">
    <property type="protein sequence ID" value="MUG45501.1"/>
    <property type="molecule type" value="Genomic_DNA"/>
</dbReference>
<dbReference type="AlphaFoldDB" id="A0A7X2Z0U0"/>
<feature type="region of interest" description="Disordered" evidence="1">
    <location>
        <begin position="130"/>
        <end position="173"/>
    </location>
</feature>
<proteinExistence type="predicted"/>
<feature type="compositionally biased region" description="Acidic residues" evidence="1">
    <location>
        <begin position="138"/>
        <end position="152"/>
    </location>
</feature>